<protein>
    <submittedName>
        <fullName evidence="1">Uncharacterized protein</fullName>
    </submittedName>
</protein>
<dbReference type="Proteomes" id="UP001480595">
    <property type="component" value="Unassembled WGS sequence"/>
</dbReference>
<proteinExistence type="predicted"/>
<reference evidence="1 2" key="1">
    <citation type="submission" date="2023-01" db="EMBL/GenBank/DDBJ databases">
        <title>Analysis of 21 Apiospora genomes using comparative genomics revels a genus with tremendous synthesis potential of carbohydrate active enzymes and secondary metabolites.</title>
        <authorList>
            <person name="Sorensen T."/>
        </authorList>
    </citation>
    <scope>NUCLEOTIDE SEQUENCE [LARGE SCALE GENOMIC DNA]</scope>
    <source>
        <strain evidence="1 2">CBS 135458</strain>
    </source>
</reference>
<organism evidence="1 2">
    <name type="scientific">Apiospora phragmitis</name>
    <dbReference type="NCBI Taxonomy" id="2905665"/>
    <lineage>
        <taxon>Eukaryota</taxon>
        <taxon>Fungi</taxon>
        <taxon>Dikarya</taxon>
        <taxon>Ascomycota</taxon>
        <taxon>Pezizomycotina</taxon>
        <taxon>Sordariomycetes</taxon>
        <taxon>Xylariomycetidae</taxon>
        <taxon>Amphisphaeriales</taxon>
        <taxon>Apiosporaceae</taxon>
        <taxon>Apiospora</taxon>
    </lineage>
</organism>
<name>A0ABR1UHV7_9PEZI</name>
<evidence type="ECO:0000313" key="1">
    <source>
        <dbReference type="EMBL" id="KAK8058495.1"/>
    </source>
</evidence>
<accession>A0ABR1UHV7</accession>
<dbReference type="EMBL" id="JAQQWL010000009">
    <property type="protein sequence ID" value="KAK8058495.1"/>
    <property type="molecule type" value="Genomic_DNA"/>
</dbReference>
<sequence>MGISRRSTLDLHDDGGAVDLVQPWVALAAVENVRDGRHPNHPAVHRPVDQRLDRGVGEGVAQQAGLVGVERFAREEQQSHVRVGLARAQDALGELGHGRHRGEDHAGLELDDVRLHGLQADVARDGDLDGARRQVVDRQDVHLHAAPGQALGELLAHAFQLAAAVEGDLRVRRGMAARLASCLEDDAIGLLGCEDLAIAASVALPEGCVVDHGNVAK</sequence>
<dbReference type="RefSeq" id="XP_066713941.1">
    <property type="nucleotide sequence ID" value="XM_066860352.1"/>
</dbReference>
<dbReference type="GeneID" id="92093415"/>
<gene>
    <name evidence="1" type="ORF">PG994_008943</name>
</gene>
<comment type="caution">
    <text evidence="1">The sequence shown here is derived from an EMBL/GenBank/DDBJ whole genome shotgun (WGS) entry which is preliminary data.</text>
</comment>
<evidence type="ECO:0000313" key="2">
    <source>
        <dbReference type="Proteomes" id="UP001480595"/>
    </source>
</evidence>
<keyword evidence="2" id="KW-1185">Reference proteome</keyword>